<proteinExistence type="predicted"/>
<evidence type="ECO:0000313" key="2">
    <source>
        <dbReference type="EMBL" id="TQL48650.1"/>
    </source>
</evidence>
<reference evidence="2 3" key="1">
    <citation type="submission" date="2019-06" db="EMBL/GenBank/DDBJ databases">
        <title>Sequencing the genomes of 1000 actinobacteria strains.</title>
        <authorList>
            <person name="Klenk H.-P."/>
        </authorList>
    </citation>
    <scope>NUCLEOTIDE SEQUENCE [LARGE SCALE GENOMIC DNA]</scope>
    <source>
        <strain evidence="2 3">DSM 26477</strain>
    </source>
</reference>
<keyword evidence="1" id="KW-0472">Membrane</keyword>
<evidence type="ECO:0008006" key="4">
    <source>
        <dbReference type="Google" id="ProtNLM"/>
    </source>
</evidence>
<feature type="transmembrane region" description="Helical" evidence="1">
    <location>
        <begin position="169"/>
        <end position="187"/>
    </location>
</feature>
<accession>A0A542YKP2</accession>
<evidence type="ECO:0000313" key="3">
    <source>
        <dbReference type="Proteomes" id="UP000317998"/>
    </source>
</evidence>
<feature type="transmembrane region" description="Helical" evidence="1">
    <location>
        <begin position="194"/>
        <end position="214"/>
    </location>
</feature>
<feature type="transmembrane region" description="Helical" evidence="1">
    <location>
        <begin position="357"/>
        <end position="379"/>
    </location>
</feature>
<feature type="transmembrane region" description="Helical" evidence="1">
    <location>
        <begin position="293"/>
        <end position="315"/>
    </location>
</feature>
<dbReference type="RefSeq" id="WP_141880726.1">
    <property type="nucleotide sequence ID" value="NZ_VFOM01000001.1"/>
</dbReference>
<gene>
    <name evidence="2" type="ORF">FB562_1748</name>
</gene>
<organism evidence="2 3">
    <name type="scientific">Homoserinimonas aerilata</name>
    <dbReference type="NCBI Taxonomy" id="1162970"/>
    <lineage>
        <taxon>Bacteria</taxon>
        <taxon>Bacillati</taxon>
        <taxon>Actinomycetota</taxon>
        <taxon>Actinomycetes</taxon>
        <taxon>Micrococcales</taxon>
        <taxon>Microbacteriaceae</taxon>
        <taxon>Homoserinimonas</taxon>
    </lineage>
</organism>
<dbReference type="Proteomes" id="UP000317998">
    <property type="component" value="Unassembled WGS sequence"/>
</dbReference>
<dbReference type="AlphaFoldDB" id="A0A542YKP2"/>
<feature type="transmembrane region" description="Helical" evidence="1">
    <location>
        <begin position="418"/>
        <end position="438"/>
    </location>
</feature>
<feature type="transmembrane region" description="Helical" evidence="1">
    <location>
        <begin position="445"/>
        <end position="463"/>
    </location>
</feature>
<feature type="transmembrane region" description="Helical" evidence="1">
    <location>
        <begin position="244"/>
        <end position="273"/>
    </location>
</feature>
<sequence length="464" mass="50162">MKLFRRARPELSNATAVETSDGRLLGTDRTPATGFRGWVKQFWVTIVLVLVALAMCVSNLAQHSHQFSPYDEWVYYDYITKVPSQLYVHQGEYIGEDALSMMACFGDGFGARGEPCTGLDGVYDEPEVYPQEGKTSADPYTPAYFATTWAVASVAHFVTGVDMLTTSRAVSALWLAGGLIVLTMFLREFRLRPILILGLGLSYIGLVTTFYASTFISTDAPSLLAGATLGLLAVRFAKTGRHAPWLAIASAIAVWLKITNIFAVGIVVVALLVHAFFRHRAGDHAPHPSPRRMGVVSAVVAAIAIAAELIWLVIWKASSIGEGPDQGISIDLTPQAVIASLFTFLLPRDGVGPDISWVAIMQAPYSAMLVAGIIGWFFAERRDDMNRAWSIAVIISATLFAPALMIALQLLLGEVAPVIPRYTLGMAPMMLLAIGMIARNNIAAWIVLGYGIAVSTFSVIGLYG</sequence>
<feature type="transmembrane region" description="Helical" evidence="1">
    <location>
        <begin position="391"/>
        <end position="412"/>
    </location>
</feature>
<feature type="transmembrane region" description="Helical" evidence="1">
    <location>
        <begin position="42"/>
        <end position="61"/>
    </location>
</feature>
<dbReference type="OrthoDB" id="3258018at2"/>
<keyword evidence="1" id="KW-1133">Transmembrane helix</keyword>
<dbReference type="EMBL" id="VFOM01000001">
    <property type="protein sequence ID" value="TQL48650.1"/>
    <property type="molecule type" value="Genomic_DNA"/>
</dbReference>
<comment type="caution">
    <text evidence="2">The sequence shown here is derived from an EMBL/GenBank/DDBJ whole genome shotgun (WGS) entry which is preliminary data.</text>
</comment>
<keyword evidence="1" id="KW-0812">Transmembrane</keyword>
<name>A0A542YKP2_9MICO</name>
<keyword evidence="3" id="KW-1185">Reference proteome</keyword>
<protein>
    <recommendedName>
        <fullName evidence="4">Dolichyl-phosphate-mannose-protein mannosyltransferase</fullName>
    </recommendedName>
</protein>
<evidence type="ECO:0000256" key="1">
    <source>
        <dbReference type="SAM" id="Phobius"/>
    </source>
</evidence>